<dbReference type="SUPFAM" id="SSF56112">
    <property type="entry name" value="Protein kinase-like (PK-like)"/>
    <property type="match status" value="1"/>
</dbReference>
<dbReference type="PANTHER" id="PTHR21310:SF57">
    <property type="entry name" value="BLR2944 PROTEIN"/>
    <property type="match status" value="1"/>
</dbReference>
<dbReference type="RefSeq" id="WP_111458692.1">
    <property type="nucleotide sequence ID" value="NZ_QFYP01000001.1"/>
</dbReference>
<dbReference type="InterPro" id="IPR011009">
    <property type="entry name" value="Kinase-like_dom_sf"/>
</dbReference>
<dbReference type="EMBL" id="QFYP01000001">
    <property type="protein sequence ID" value="RAK61400.1"/>
    <property type="molecule type" value="Genomic_DNA"/>
</dbReference>
<organism evidence="2 3">
    <name type="scientific">Phenylobacterium hankyongense</name>
    <dbReference type="NCBI Taxonomy" id="1813876"/>
    <lineage>
        <taxon>Bacteria</taxon>
        <taxon>Pseudomonadati</taxon>
        <taxon>Pseudomonadota</taxon>
        <taxon>Alphaproteobacteria</taxon>
        <taxon>Caulobacterales</taxon>
        <taxon>Caulobacteraceae</taxon>
        <taxon>Phenylobacterium</taxon>
    </lineage>
</organism>
<dbReference type="InterPro" id="IPR041726">
    <property type="entry name" value="ACAD10_11_N"/>
</dbReference>
<name>A0A328B1V8_9CAUL</name>
<dbReference type="Gene3D" id="3.90.1200.10">
    <property type="match status" value="1"/>
</dbReference>
<evidence type="ECO:0000259" key="1">
    <source>
        <dbReference type="Pfam" id="PF01636"/>
    </source>
</evidence>
<comment type="caution">
    <text evidence="2">The sequence shown here is derived from an EMBL/GenBank/DDBJ whole genome shotgun (WGS) entry which is preliminary data.</text>
</comment>
<proteinExistence type="predicted"/>
<evidence type="ECO:0000313" key="2">
    <source>
        <dbReference type="EMBL" id="RAK61400.1"/>
    </source>
</evidence>
<evidence type="ECO:0000313" key="3">
    <source>
        <dbReference type="Proteomes" id="UP000249842"/>
    </source>
</evidence>
<dbReference type="PANTHER" id="PTHR21310">
    <property type="entry name" value="AMINOGLYCOSIDE PHOSPHOTRANSFERASE-RELATED-RELATED"/>
    <property type="match status" value="1"/>
</dbReference>
<dbReference type="Gene3D" id="3.30.200.20">
    <property type="entry name" value="Phosphorylase Kinase, domain 1"/>
    <property type="match status" value="1"/>
</dbReference>
<dbReference type="Proteomes" id="UP000249842">
    <property type="component" value="Unassembled WGS sequence"/>
</dbReference>
<dbReference type="OrthoDB" id="3806873at2"/>
<dbReference type="Pfam" id="PF01636">
    <property type="entry name" value="APH"/>
    <property type="match status" value="1"/>
</dbReference>
<dbReference type="InterPro" id="IPR051678">
    <property type="entry name" value="AGP_Transferase"/>
</dbReference>
<feature type="domain" description="Aminoglycoside phosphotransferase" evidence="1">
    <location>
        <begin position="27"/>
        <end position="265"/>
    </location>
</feature>
<dbReference type="InterPro" id="IPR002575">
    <property type="entry name" value="Aminoglycoside_PTrfase"/>
</dbReference>
<dbReference type="CDD" id="cd05154">
    <property type="entry name" value="ACAD10_11_N-like"/>
    <property type="match status" value="1"/>
</dbReference>
<protein>
    <submittedName>
        <fullName evidence="2">Phosphotransferase family protein</fullName>
    </submittedName>
</protein>
<sequence length="331" mass="35653">MDVDVPEALSRLAVRLAGPGARLENAQRLTGGASMETWAFEVVRGHAREALILRRRAGAFDPESSRSTSLAAEAALIRAVAAHGAPAPPLVHLCDAADGLGEAHVTRRVAGETLGRKIVGDPRFEAVRPRLARQCGEILARIHATPAPPQAQLKTADALAELGRYEEIYRASGAERPVLELAFQHLRAHAPEPRPPVLLHGDFRNGNLMIDAEKGVAAVLDWELSHLGDPAEDLGWICVNSWRFGRPDRPVGGFGAYEDLLAGYAAAGGEPIALARLRYWQALGSLKWGVMCLMMYASWATGAAPSVERPMIGRRVSETEIDLLNLLEAGL</sequence>
<accession>A0A328B1V8</accession>
<reference evidence="3" key="1">
    <citation type="submission" date="2018-05" db="EMBL/GenBank/DDBJ databases">
        <authorList>
            <person name="Li X."/>
        </authorList>
    </citation>
    <scope>NUCLEOTIDE SEQUENCE [LARGE SCALE GENOMIC DNA]</scope>
    <source>
        <strain evidence="3">HKS-05</strain>
    </source>
</reference>
<keyword evidence="2" id="KW-0808">Transferase</keyword>
<dbReference type="AlphaFoldDB" id="A0A328B1V8"/>
<keyword evidence="3" id="KW-1185">Reference proteome</keyword>
<dbReference type="GO" id="GO:0016740">
    <property type="term" value="F:transferase activity"/>
    <property type="evidence" value="ECO:0007669"/>
    <property type="project" value="UniProtKB-KW"/>
</dbReference>
<gene>
    <name evidence="2" type="ORF">DJ021_17115</name>
</gene>